<gene>
    <name evidence="2" type="ORF">CAOG_005190</name>
</gene>
<feature type="transmembrane region" description="Helical" evidence="1">
    <location>
        <begin position="71"/>
        <end position="89"/>
    </location>
</feature>
<evidence type="ECO:0000256" key="1">
    <source>
        <dbReference type="SAM" id="Phobius"/>
    </source>
</evidence>
<evidence type="ECO:0000313" key="2">
    <source>
        <dbReference type="EMBL" id="KJE94562.1"/>
    </source>
</evidence>
<keyword evidence="1" id="KW-0472">Membrane</keyword>
<feature type="transmembrane region" description="Helical" evidence="1">
    <location>
        <begin position="7"/>
        <end position="26"/>
    </location>
</feature>
<feature type="transmembrane region" description="Helical" evidence="1">
    <location>
        <begin position="125"/>
        <end position="144"/>
    </location>
</feature>
<feature type="transmembrane region" description="Helical" evidence="1">
    <location>
        <begin position="46"/>
        <end position="64"/>
    </location>
</feature>
<dbReference type="Proteomes" id="UP000008743">
    <property type="component" value="Unassembled WGS sequence"/>
</dbReference>
<dbReference type="EMBL" id="KE346367">
    <property type="protein sequence ID" value="KJE94562.1"/>
    <property type="molecule type" value="Genomic_DNA"/>
</dbReference>
<dbReference type="AlphaFoldDB" id="A0A0D2VTH9"/>
<dbReference type="PhylomeDB" id="A0A0D2VTH9"/>
<name>A0A0D2VTH9_CAPO3</name>
<organism evidence="2 3">
    <name type="scientific">Capsaspora owczarzaki (strain ATCC 30864)</name>
    <dbReference type="NCBI Taxonomy" id="595528"/>
    <lineage>
        <taxon>Eukaryota</taxon>
        <taxon>Filasterea</taxon>
        <taxon>Capsaspora</taxon>
    </lineage>
</organism>
<keyword evidence="3" id="KW-1185">Reference proteome</keyword>
<dbReference type="RefSeq" id="XP_004346875.1">
    <property type="nucleotide sequence ID" value="XM_004346825.2"/>
</dbReference>
<accession>A0A0D2VTH9</accession>
<reference evidence="3" key="1">
    <citation type="submission" date="2011-02" db="EMBL/GenBank/DDBJ databases">
        <title>The Genome Sequence of Capsaspora owczarzaki ATCC 30864.</title>
        <authorList>
            <person name="Russ C."/>
            <person name="Cuomo C."/>
            <person name="Burger G."/>
            <person name="Gray M.W."/>
            <person name="Holland P.W.H."/>
            <person name="King N."/>
            <person name="Lang F.B.F."/>
            <person name="Roger A.J."/>
            <person name="Ruiz-Trillo I."/>
            <person name="Young S.K."/>
            <person name="Zeng Q."/>
            <person name="Gargeya S."/>
            <person name="Alvarado L."/>
            <person name="Berlin A."/>
            <person name="Chapman S.B."/>
            <person name="Chen Z."/>
            <person name="Freedman E."/>
            <person name="Gellesch M."/>
            <person name="Goldberg J."/>
            <person name="Griggs A."/>
            <person name="Gujja S."/>
            <person name="Heilman E."/>
            <person name="Heiman D."/>
            <person name="Howarth C."/>
            <person name="Mehta T."/>
            <person name="Neiman D."/>
            <person name="Pearson M."/>
            <person name="Roberts A."/>
            <person name="Saif S."/>
            <person name="Shea T."/>
            <person name="Shenoy N."/>
            <person name="Sisk P."/>
            <person name="Stolte C."/>
            <person name="Sykes S."/>
            <person name="White J."/>
            <person name="Yandava C."/>
            <person name="Haas B."/>
            <person name="Nusbaum C."/>
            <person name="Birren B."/>
        </authorList>
    </citation>
    <scope>NUCLEOTIDE SEQUENCE</scope>
    <source>
        <strain evidence="3">ATCC 30864</strain>
    </source>
</reference>
<sequence length="156" mass="17107">MANKGILILSALATAGWITFCIGFGFRNDWDADEIKESFNPTLFCWWTFALAGLVGTAALIFYGVNRSAGLGAAALFVNLLMMVCAGAVTNTNGQIIYSCLSNNDDQSSCITSQSSVADYNKVEFSGSFIYLLFQGITICYWFYSAHEYHSYNMLA</sequence>
<keyword evidence="1" id="KW-0812">Transmembrane</keyword>
<evidence type="ECO:0000313" key="3">
    <source>
        <dbReference type="Proteomes" id="UP000008743"/>
    </source>
</evidence>
<protein>
    <submittedName>
        <fullName evidence="2">Uncharacterized protein</fullName>
    </submittedName>
</protein>
<keyword evidence="1" id="KW-1133">Transmembrane helix</keyword>
<dbReference type="InParanoid" id="A0A0D2VTH9"/>
<proteinExistence type="predicted"/>